<organism evidence="3 4">
    <name type="scientific">Candidatus Komeilibacteria bacterium RIFCSPLOWO2_01_FULL_53_11</name>
    <dbReference type="NCBI Taxonomy" id="1798552"/>
    <lineage>
        <taxon>Bacteria</taxon>
        <taxon>Candidatus Komeiliibacteriota</taxon>
    </lineage>
</organism>
<dbReference type="InterPro" id="IPR029787">
    <property type="entry name" value="Nucleotide_cyclase"/>
</dbReference>
<gene>
    <name evidence="3" type="ORF">A3B31_00575</name>
</gene>
<dbReference type="Proteomes" id="UP000177349">
    <property type="component" value="Unassembled WGS sequence"/>
</dbReference>
<evidence type="ECO:0000313" key="3">
    <source>
        <dbReference type="EMBL" id="OGY91476.1"/>
    </source>
</evidence>
<dbReference type="FunFam" id="3.30.70.270:FF:000001">
    <property type="entry name" value="Diguanylate cyclase domain protein"/>
    <property type="match status" value="1"/>
</dbReference>
<evidence type="ECO:0000259" key="2">
    <source>
        <dbReference type="PROSITE" id="PS50887"/>
    </source>
</evidence>
<protein>
    <recommendedName>
        <fullName evidence="2">GGDEF domain-containing protein</fullName>
    </recommendedName>
</protein>
<dbReference type="InterPro" id="IPR000160">
    <property type="entry name" value="GGDEF_dom"/>
</dbReference>
<reference evidence="3 4" key="1">
    <citation type="journal article" date="2016" name="Nat. Commun.">
        <title>Thousands of microbial genomes shed light on interconnected biogeochemical processes in an aquifer system.</title>
        <authorList>
            <person name="Anantharaman K."/>
            <person name="Brown C.T."/>
            <person name="Hug L.A."/>
            <person name="Sharon I."/>
            <person name="Castelle C.J."/>
            <person name="Probst A.J."/>
            <person name="Thomas B.C."/>
            <person name="Singh A."/>
            <person name="Wilkins M.J."/>
            <person name="Karaoz U."/>
            <person name="Brodie E.L."/>
            <person name="Williams K.H."/>
            <person name="Hubbard S.S."/>
            <person name="Banfield J.F."/>
        </authorList>
    </citation>
    <scope>NUCLEOTIDE SEQUENCE [LARGE SCALE GENOMIC DNA]</scope>
</reference>
<dbReference type="SUPFAM" id="SSF55073">
    <property type="entry name" value="Nucleotide cyclase"/>
    <property type="match status" value="1"/>
</dbReference>
<accession>A0A1G2BRM1</accession>
<feature type="domain" description="GGDEF" evidence="2">
    <location>
        <begin position="78"/>
        <end position="209"/>
    </location>
</feature>
<evidence type="ECO:0000256" key="1">
    <source>
        <dbReference type="SAM" id="MobiDB-lite"/>
    </source>
</evidence>
<dbReference type="GO" id="GO:0052621">
    <property type="term" value="F:diguanylate cyclase activity"/>
    <property type="evidence" value="ECO:0007669"/>
    <property type="project" value="TreeGrafter"/>
</dbReference>
<dbReference type="CDD" id="cd01949">
    <property type="entry name" value="GGDEF"/>
    <property type="match status" value="1"/>
</dbReference>
<dbReference type="InterPro" id="IPR050469">
    <property type="entry name" value="Diguanylate_Cyclase"/>
</dbReference>
<dbReference type="NCBIfam" id="TIGR00254">
    <property type="entry name" value="GGDEF"/>
    <property type="match status" value="1"/>
</dbReference>
<dbReference type="PROSITE" id="PS50887">
    <property type="entry name" value="GGDEF"/>
    <property type="match status" value="1"/>
</dbReference>
<name>A0A1G2BRM1_9BACT</name>
<dbReference type="PANTHER" id="PTHR45138:SF9">
    <property type="entry name" value="DIGUANYLATE CYCLASE DGCM-RELATED"/>
    <property type="match status" value="1"/>
</dbReference>
<dbReference type="AlphaFoldDB" id="A0A1G2BRM1"/>
<feature type="region of interest" description="Disordered" evidence="1">
    <location>
        <begin position="1"/>
        <end position="33"/>
    </location>
</feature>
<dbReference type="PANTHER" id="PTHR45138">
    <property type="entry name" value="REGULATORY COMPONENTS OF SENSORY TRANSDUCTION SYSTEM"/>
    <property type="match status" value="1"/>
</dbReference>
<sequence>MESEKASRRAMEKNDEERHGISEEEKEDYTDERTAYGTKYRKELEAQIVTDELTGTANLLGFTNRLEQFMGLTRREKIPASLVYLDIDHFKKVNDTFGHAAGDVVLKEVGALLTRSVREVDVIARIGGEEIAILLEGTKTEQAREKVEKLREEIQTLTFKNYPDLKVTASFGIAPLNGAKTLEDIRAHADKALYNAKNSGRNNVKVYSAQ</sequence>
<dbReference type="InterPro" id="IPR043128">
    <property type="entry name" value="Rev_trsase/Diguanyl_cyclase"/>
</dbReference>
<dbReference type="SMART" id="SM00267">
    <property type="entry name" value="GGDEF"/>
    <property type="match status" value="1"/>
</dbReference>
<proteinExistence type="predicted"/>
<feature type="compositionally biased region" description="Basic and acidic residues" evidence="1">
    <location>
        <begin position="1"/>
        <end position="23"/>
    </location>
</feature>
<dbReference type="Pfam" id="PF00990">
    <property type="entry name" value="GGDEF"/>
    <property type="match status" value="1"/>
</dbReference>
<dbReference type="Gene3D" id="3.30.70.270">
    <property type="match status" value="1"/>
</dbReference>
<comment type="caution">
    <text evidence="3">The sequence shown here is derived from an EMBL/GenBank/DDBJ whole genome shotgun (WGS) entry which is preliminary data.</text>
</comment>
<dbReference type="EMBL" id="MHKN01000041">
    <property type="protein sequence ID" value="OGY91476.1"/>
    <property type="molecule type" value="Genomic_DNA"/>
</dbReference>
<evidence type="ECO:0000313" key="4">
    <source>
        <dbReference type="Proteomes" id="UP000177349"/>
    </source>
</evidence>